<reference evidence="1 2" key="1">
    <citation type="submission" date="2021-06" db="EMBL/GenBank/DDBJ databases">
        <title>Microbial metabolic specificity influences pelagic lipid remineralization.</title>
        <authorList>
            <person name="Behrendt L."/>
            <person name="Hunter J.E."/>
            <person name="Alcolombri U."/>
            <person name="Smriga S."/>
            <person name="Mincer T."/>
            <person name="Lowenstein D.P."/>
            <person name="Peaudecerf F.J."/>
            <person name="Fernandez V.I."/>
            <person name="Fredricks H."/>
            <person name="Almblad H."/>
            <person name="Harrison J.J."/>
            <person name="Stocker R."/>
            <person name="Van Mooy B.A.S."/>
        </authorList>
    </citation>
    <scope>NUCLEOTIDE SEQUENCE [LARGE SCALE GENOMIC DNA]</scope>
    <source>
        <strain evidence="1 2">A252</strain>
        <plasmid evidence="1 2">megaplasmid</plasmid>
    </source>
</reference>
<geneLocation type="plasmid" evidence="1 2">
    <name>megaplasmid</name>
</geneLocation>
<evidence type="ECO:0000313" key="2">
    <source>
        <dbReference type="Proteomes" id="UP000683436"/>
    </source>
</evidence>
<proteinExistence type="predicted"/>
<keyword evidence="1" id="KW-0614">Plasmid</keyword>
<protein>
    <submittedName>
        <fullName evidence="1">Uncharacterized protein</fullName>
    </submittedName>
</protein>
<dbReference type="RefSeq" id="WP_216707340.1">
    <property type="nucleotide sequence ID" value="NZ_CP076684.1"/>
</dbReference>
<dbReference type="Proteomes" id="UP000683436">
    <property type="component" value="Plasmid megaplasmid"/>
</dbReference>
<dbReference type="EMBL" id="CP076684">
    <property type="protein sequence ID" value="QWV19529.1"/>
    <property type="molecule type" value="Genomic_DNA"/>
</dbReference>
<sequence>MFDQSYSCSTCRATDLNREDDLDDRVWTCNTCGEPVLIDLADDKGNAYTVVRTLAKELRVGQYIVEDYTLSHGVMRVLASNKAMGKGNKWYLALEGVGHRKVDPDDYVNCIP</sequence>
<gene>
    <name evidence="1" type="ORF">KQ248_22570</name>
</gene>
<keyword evidence="2" id="KW-1185">Reference proteome</keyword>
<accession>A0ABX8J4K6</accession>
<name>A0ABX8J4K6_9GAMM</name>
<organism evidence="1 2">
    <name type="scientific">Stutzerimonas zhaodongensis</name>
    <dbReference type="NCBI Taxonomy" id="1176257"/>
    <lineage>
        <taxon>Bacteria</taxon>
        <taxon>Pseudomonadati</taxon>
        <taxon>Pseudomonadota</taxon>
        <taxon>Gammaproteobacteria</taxon>
        <taxon>Pseudomonadales</taxon>
        <taxon>Pseudomonadaceae</taxon>
        <taxon>Stutzerimonas</taxon>
    </lineage>
</organism>
<evidence type="ECO:0000313" key="1">
    <source>
        <dbReference type="EMBL" id="QWV19529.1"/>
    </source>
</evidence>